<dbReference type="Proteomes" id="UP000243459">
    <property type="component" value="Unassembled WGS sequence"/>
</dbReference>
<feature type="domain" description="Serine-threonine/tyrosine-protein kinase catalytic" evidence="7">
    <location>
        <begin position="211"/>
        <end position="314"/>
    </location>
</feature>
<feature type="compositionally biased region" description="Polar residues" evidence="5">
    <location>
        <begin position="347"/>
        <end position="385"/>
    </location>
</feature>
<dbReference type="InterPro" id="IPR032675">
    <property type="entry name" value="LRR_dom_sf"/>
</dbReference>
<feature type="signal peptide" evidence="6">
    <location>
        <begin position="1"/>
        <end position="23"/>
    </location>
</feature>
<feature type="chain" id="PRO_5010160093" description="Serine-threonine/tyrosine-protein kinase catalytic domain-containing protein" evidence="6">
    <location>
        <begin position="24"/>
        <end position="385"/>
    </location>
</feature>
<evidence type="ECO:0000313" key="8">
    <source>
        <dbReference type="EMBL" id="ONK55449.1"/>
    </source>
</evidence>
<keyword evidence="2 6" id="KW-0732">Signal</keyword>
<evidence type="ECO:0000313" key="9">
    <source>
        <dbReference type="Proteomes" id="UP000243459"/>
    </source>
</evidence>
<organism evidence="8 9">
    <name type="scientific">Asparagus officinalis</name>
    <name type="common">Garden asparagus</name>
    <dbReference type="NCBI Taxonomy" id="4686"/>
    <lineage>
        <taxon>Eukaryota</taxon>
        <taxon>Viridiplantae</taxon>
        <taxon>Streptophyta</taxon>
        <taxon>Embryophyta</taxon>
        <taxon>Tracheophyta</taxon>
        <taxon>Spermatophyta</taxon>
        <taxon>Magnoliopsida</taxon>
        <taxon>Liliopsida</taxon>
        <taxon>Asparagales</taxon>
        <taxon>Asparagaceae</taxon>
        <taxon>Asparagoideae</taxon>
        <taxon>Asparagus</taxon>
    </lineage>
</organism>
<dbReference type="EMBL" id="KV863464">
    <property type="protein sequence ID" value="ONK55449.1"/>
    <property type="molecule type" value="Genomic_DNA"/>
</dbReference>
<dbReference type="GO" id="GO:0004672">
    <property type="term" value="F:protein kinase activity"/>
    <property type="evidence" value="ECO:0007669"/>
    <property type="project" value="InterPro"/>
</dbReference>
<keyword evidence="9" id="KW-1185">Reference proteome</keyword>
<keyword evidence="1" id="KW-0433">Leucine-rich repeat</keyword>
<dbReference type="PANTHER" id="PTHR48006:SF60">
    <property type="entry name" value="PROTEIN KINASE DOMAIN-CONTAINING PROTEIN"/>
    <property type="match status" value="1"/>
</dbReference>
<dbReference type="FunFam" id="3.80.10.10:FF:000041">
    <property type="entry name" value="LRR receptor-like serine/threonine-protein kinase ERECTA"/>
    <property type="match status" value="1"/>
</dbReference>
<dbReference type="Pfam" id="PF00560">
    <property type="entry name" value="LRR_1"/>
    <property type="match status" value="2"/>
</dbReference>
<dbReference type="AlphaFoldDB" id="A0A1R3L792"/>
<evidence type="ECO:0000259" key="7">
    <source>
        <dbReference type="Pfam" id="PF07714"/>
    </source>
</evidence>
<sequence length="385" mass="42157">MRAAKFNVCLVILTLSFFYGGDLRCEAQSLPQEEIDALKQIGAKLKMQWNFSVDPCSGSGGWVKTFDSSYLANNLTCDCNNATNICHVTSIQLRGLNLTGVLPVAFANLKHLTFLDLTRNYLSGSIPAEWASLPLTNISLLGNRVSGKIPDELGNMSTLQSLVLDANKLEGPIPATIGKLTKLSRLFLASNNFSGELPESLGNLKNMSFFGYMAPEYAMRGYLTDKADVYSFGVVTLEIVSGTSNTGYRPKEDFTYLLDWLYVLQEQGRLLELVDPNLGSNYSNEEAMQMLNVCLLCTNPSPTLRPLMSEVVTILEGKRSVKAPSMKPAALNGDDLRYKSLRKQSHDSQTQSISDLPWTDSSISAQSTEGDILHSSSRATANTSS</sequence>
<dbReference type="OMA" id="TIARYCE"/>
<dbReference type="InterPro" id="IPR001245">
    <property type="entry name" value="Ser-Thr/Tyr_kinase_cat_dom"/>
</dbReference>
<keyword evidence="3" id="KW-0677">Repeat</keyword>
<dbReference type="SUPFAM" id="SSF52058">
    <property type="entry name" value="L domain-like"/>
    <property type="match status" value="1"/>
</dbReference>
<reference evidence="9" key="1">
    <citation type="journal article" date="2017" name="Nat. Commun.">
        <title>The asparagus genome sheds light on the origin and evolution of a young Y chromosome.</title>
        <authorList>
            <person name="Harkess A."/>
            <person name="Zhou J."/>
            <person name="Xu C."/>
            <person name="Bowers J.E."/>
            <person name="Van der Hulst R."/>
            <person name="Ayyampalayam S."/>
            <person name="Mercati F."/>
            <person name="Riccardi P."/>
            <person name="McKain M.R."/>
            <person name="Kakrana A."/>
            <person name="Tang H."/>
            <person name="Ray J."/>
            <person name="Groenendijk J."/>
            <person name="Arikit S."/>
            <person name="Mathioni S.M."/>
            <person name="Nakano M."/>
            <person name="Shan H."/>
            <person name="Telgmann-Rauber A."/>
            <person name="Kanno A."/>
            <person name="Yue Z."/>
            <person name="Chen H."/>
            <person name="Li W."/>
            <person name="Chen Y."/>
            <person name="Xu X."/>
            <person name="Zhang Y."/>
            <person name="Luo S."/>
            <person name="Chen H."/>
            <person name="Gao J."/>
            <person name="Mao Z."/>
            <person name="Pires J.C."/>
            <person name="Luo M."/>
            <person name="Kudrna D."/>
            <person name="Wing R.A."/>
            <person name="Meyers B.C."/>
            <person name="Yi K."/>
            <person name="Kong H."/>
            <person name="Lavrijsen P."/>
            <person name="Sunseri F."/>
            <person name="Falavigna A."/>
            <person name="Ye Y."/>
            <person name="Leebens-Mack J.H."/>
            <person name="Chen G."/>
        </authorList>
    </citation>
    <scope>NUCLEOTIDE SEQUENCE [LARGE SCALE GENOMIC DNA]</scope>
    <source>
        <strain evidence="9">cv. DH0086</strain>
    </source>
</reference>
<feature type="region of interest" description="Disordered" evidence="5">
    <location>
        <begin position="342"/>
        <end position="385"/>
    </location>
</feature>
<dbReference type="Gene3D" id="3.80.10.10">
    <property type="entry name" value="Ribonuclease Inhibitor"/>
    <property type="match status" value="1"/>
</dbReference>
<evidence type="ECO:0000256" key="6">
    <source>
        <dbReference type="SAM" id="SignalP"/>
    </source>
</evidence>
<proteinExistence type="predicted"/>
<dbReference type="InterPro" id="IPR051824">
    <property type="entry name" value="LRR_Rcpt-Like_S/T_Kinase"/>
</dbReference>
<protein>
    <recommendedName>
        <fullName evidence="7">Serine-threonine/tyrosine-protein kinase catalytic domain-containing protein</fullName>
    </recommendedName>
</protein>
<accession>A0A1R3L792</accession>
<evidence type="ECO:0000256" key="5">
    <source>
        <dbReference type="SAM" id="MobiDB-lite"/>
    </source>
</evidence>
<evidence type="ECO:0000256" key="2">
    <source>
        <dbReference type="ARBA" id="ARBA00022729"/>
    </source>
</evidence>
<dbReference type="InterPro" id="IPR001611">
    <property type="entry name" value="Leu-rich_rpt"/>
</dbReference>
<dbReference type="PANTHER" id="PTHR48006">
    <property type="entry name" value="LEUCINE-RICH REPEAT-CONTAINING PROTEIN DDB_G0281931-RELATED"/>
    <property type="match status" value="1"/>
</dbReference>
<gene>
    <name evidence="8" type="ORF">A4U43_UnF3220</name>
</gene>
<evidence type="ECO:0000256" key="1">
    <source>
        <dbReference type="ARBA" id="ARBA00022614"/>
    </source>
</evidence>
<dbReference type="Gramene" id="ONK55449">
    <property type="protein sequence ID" value="ONK55449"/>
    <property type="gene ID" value="A4U43_UnF3220"/>
</dbReference>
<evidence type="ECO:0000256" key="3">
    <source>
        <dbReference type="ARBA" id="ARBA00022737"/>
    </source>
</evidence>
<dbReference type="SUPFAM" id="SSF56112">
    <property type="entry name" value="Protein kinase-like (PK-like)"/>
    <property type="match status" value="1"/>
</dbReference>
<evidence type="ECO:0000256" key="4">
    <source>
        <dbReference type="ARBA" id="ARBA00023180"/>
    </source>
</evidence>
<name>A0A1R3L792_ASPOF</name>
<dbReference type="Gene3D" id="1.10.510.10">
    <property type="entry name" value="Transferase(Phosphotransferase) domain 1"/>
    <property type="match status" value="1"/>
</dbReference>
<keyword evidence="4" id="KW-0325">Glycoprotein</keyword>
<dbReference type="InterPro" id="IPR011009">
    <property type="entry name" value="Kinase-like_dom_sf"/>
</dbReference>
<dbReference type="Pfam" id="PF07714">
    <property type="entry name" value="PK_Tyr_Ser-Thr"/>
    <property type="match status" value="1"/>
</dbReference>